<dbReference type="AlphaFoldDB" id="A0A840F176"/>
<dbReference type="PROSITE" id="PS00455">
    <property type="entry name" value="AMP_BINDING"/>
    <property type="match status" value="1"/>
</dbReference>
<dbReference type="EMBL" id="JACIFP010000001">
    <property type="protein sequence ID" value="MBB4134100.1"/>
    <property type="molecule type" value="Genomic_DNA"/>
</dbReference>
<dbReference type="InterPro" id="IPR050237">
    <property type="entry name" value="ATP-dep_AMP-bd_enzyme"/>
</dbReference>
<dbReference type="Gene3D" id="2.30.38.10">
    <property type="entry name" value="Luciferase, Domain 3"/>
    <property type="match status" value="1"/>
</dbReference>
<protein>
    <submittedName>
        <fullName evidence="3">Cyclohexanecarboxylate-CoA ligase</fullName>
        <ecNumber evidence="3">6.2.1.-</ecNumber>
    </submittedName>
</protein>
<dbReference type="InterPro" id="IPR045851">
    <property type="entry name" value="AMP-bd_C_sf"/>
</dbReference>
<dbReference type="Proteomes" id="UP000551501">
    <property type="component" value="Unassembled WGS sequence"/>
</dbReference>
<evidence type="ECO:0000259" key="2">
    <source>
        <dbReference type="Pfam" id="PF13193"/>
    </source>
</evidence>
<proteinExistence type="predicted"/>
<reference evidence="3 4" key="1">
    <citation type="submission" date="2020-08" db="EMBL/GenBank/DDBJ databases">
        <title>Sequencing the genomes of 1000 actinobacteria strains.</title>
        <authorList>
            <person name="Klenk H.-P."/>
        </authorList>
    </citation>
    <scope>NUCLEOTIDE SEQUENCE [LARGE SCALE GENOMIC DNA]</scope>
    <source>
        <strain evidence="3 4">DSM 45298</strain>
    </source>
</reference>
<feature type="domain" description="AMP-binding enzyme C-terminal" evidence="2">
    <location>
        <begin position="469"/>
        <end position="544"/>
    </location>
</feature>
<dbReference type="InterPro" id="IPR000873">
    <property type="entry name" value="AMP-dep_synth/lig_dom"/>
</dbReference>
<dbReference type="InterPro" id="IPR020845">
    <property type="entry name" value="AMP-binding_CS"/>
</dbReference>
<feature type="domain" description="AMP-dependent synthetase/ligase" evidence="1">
    <location>
        <begin position="39"/>
        <end position="418"/>
    </location>
</feature>
<sequence length="565" mass="61304">MIDAQNAHFGGAAWSLEEQARFVDQGDWREVTFLDDFLAQVQAKPEHTAIVTSRRGAAPESLDYGELGRRVDRYAAALLGLGVQRGDVVTIQVANGWEGPALALATMRVGGVPNPIPIIYREHELSFMVRHARSKVLVVPDIFRGYDYAAMGSRLKADIDALENVFVVGDHGRHPGLRSFAELDELGRTVLDETVAQELEHRRPAPTDMAMLVFTSGTTGTPKATVHSYNTAWCGYQRVIVMALGLTGDDVAFMASTIGHLTGFIHGMLVPLSTGQKVVYQDIWDAEEMLQLIEAEGITWTLSATTFALDMLDVAKRTNLRGVKLRAFACGGAAIPPPLARAMWDVFDCSLVSLWGCSETGIASIHEFGASVDTLAASDGFQTPWYDLRIVDATGTPVEPGEVGKLQVRGPAIFLGYLRQPEQTAAAFTEDGWFDTGDLGRITPDGGIRVAGRTKDIIVRGGQNISAQEVENALFGHPKVQEVAVVPYPDERLGEKVCAVVVPNGEPPELAELVAHVEQVGLAKPMWPQRLEIVDAMPRTPSGKIQKFVLTEKMSAPAEPGRGRS</sequence>
<keyword evidence="4" id="KW-1185">Reference proteome</keyword>
<dbReference type="GO" id="GO:0016878">
    <property type="term" value="F:acid-thiol ligase activity"/>
    <property type="evidence" value="ECO:0007669"/>
    <property type="project" value="UniProtKB-ARBA"/>
</dbReference>
<name>A0A840F176_9ACTN</name>
<dbReference type="Pfam" id="PF13193">
    <property type="entry name" value="AMP-binding_C"/>
    <property type="match status" value="1"/>
</dbReference>
<dbReference type="Pfam" id="PF00501">
    <property type="entry name" value="AMP-binding"/>
    <property type="match status" value="1"/>
</dbReference>
<evidence type="ECO:0000259" key="1">
    <source>
        <dbReference type="Pfam" id="PF00501"/>
    </source>
</evidence>
<accession>A0A840F176</accession>
<dbReference type="PANTHER" id="PTHR43767:SF1">
    <property type="entry name" value="NONRIBOSOMAL PEPTIDE SYNTHASE PES1 (EUROFUNG)-RELATED"/>
    <property type="match status" value="1"/>
</dbReference>
<dbReference type="SUPFAM" id="SSF56801">
    <property type="entry name" value="Acetyl-CoA synthetase-like"/>
    <property type="match status" value="1"/>
</dbReference>
<dbReference type="Gene3D" id="3.40.50.980">
    <property type="match status" value="2"/>
</dbReference>
<comment type="caution">
    <text evidence="3">The sequence shown here is derived from an EMBL/GenBank/DDBJ whole genome shotgun (WGS) entry which is preliminary data.</text>
</comment>
<dbReference type="PANTHER" id="PTHR43767">
    <property type="entry name" value="LONG-CHAIN-FATTY-ACID--COA LIGASE"/>
    <property type="match status" value="1"/>
</dbReference>
<dbReference type="InterPro" id="IPR025110">
    <property type="entry name" value="AMP-bd_C"/>
</dbReference>
<gene>
    <name evidence="3" type="ORF">BKA16_000652</name>
</gene>
<dbReference type="Gene3D" id="3.30.300.30">
    <property type="match status" value="1"/>
</dbReference>
<evidence type="ECO:0000313" key="3">
    <source>
        <dbReference type="EMBL" id="MBB4134100.1"/>
    </source>
</evidence>
<dbReference type="RefSeq" id="WP_221246730.1">
    <property type="nucleotide sequence ID" value="NZ_BAABHL010000105.1"/>
</dbReference>
<keyword evidence="3" id="KW-0436">Ligase</keyword>
<organism evidence="3 4">
    <name type="scientific">Gordonia humi</name>
    <dbReference type="NCBI Taxonomy" id="686429"/>
    <lineage>
        <taxon>Bacteria</taxon>
        <taxon>Bacillati</taxon>
        <taxon>Actinomycetota</taxon>
        <taxon>Actinomycetes</taxon>
        <taxon>Mycobacteriales</taxon>
        <taxon>Gordoniaceae</taxon>
        <taxon>Gordonia</taxon>
    </lineage>
</organism>
<dbReference type="EC" id="6.2.1.-" evidence="3"/>
<evidence type="ECO:0000313" key="4">
    <source>
        <dbReference type="Proteomes" id="UP000551501"/>
    </source>
</evidence>